<evidence type="ECO:0000256" key="1">
    <source>
        <dbReference type="ARBA" id="ARBA00006915"/>
    </source>
</evidence>
<dbReference type="InterPro" id="IPR018090">
    <property type="entry name" value="Pyrmidine_PPas_bac/euk"/>
</dbReference>
<dbReference type="SUPFAM" id="SSF52418">
    <property type="entry name" value="Nucleoside phosphorylase/phosphoribosyltransferase catalytic domain"/>
    <property type="match status" value="1"/>
</dbReference>
<dbReference type="InterPro" id="IPR035902">
    <property type="entry name" value="Nuc_phospho_transferase"/>
</dbReference>
<comment type="catalytic activity">
    <reaction evidence="6">
        <text>thymidine + phosphate = 2-deoxy-alpha-D-ribose 1-phosphate + thymine</text>
        <dbReference type="Rhea" id="RHEA:16037"/>
        <dbReference type="ChEBI" id="CHEBI:17748"/>
        <dbReference type="ChEBI" id="CHEBI:17821"/>
        <dbReference type="ChEBI" id="CHEBI:43474"/>
        <dbReference type="ChEBI" id="CHEBI:57259"/>
        <dbReference type="EC" id="2.4.2.4"/>
    </reaction>
</comment>
<dbReference type="GO" id="GO:0009032">
    <property type="term" value="F:thymidine phosphorylase activity"/>
    <property type="evidence" value="ECO:0007669"/>
    <property type="project" value="UniProtKB-EC"/>
</dbReference>
<dbReference type="InterPro" id="IPR036320">
    <property type="entry name" value="Glycosyl_Trfase_fam3_N_dom_sf"/>
</dbReference>
<dbReference type="InterPro" id="IPR000053">
    <property type="entry name" value="Thymidine/pyrmidine_PPase"/>
</dbReference>
<dbReference type="Gene3D" id="3.90.1170.30">
    <property type="entry name" value="Pyrimidine nucleoside phosphorylase-like, C-terminal domain"/>
    <property type="match status" value="1"/>
</dbReference>
<keyword evidence="9" id="KW-1185">Reference proteome</keyword>
<evidence type="ECO:0000259" key="7">
    <source>
        <dbReference type="SMART" id="SM00941"/>
    </source>
</evidence>
<dbReference type="AlphaFoldDB" id="A0A5B9W808"/>
<dbReference type="EC" id="2.4.2.4" evidence="3"/>
<dbReference type="SUPFAM" id="SSF47648">
    <property type="entry name" value="Nucleoside phosphorylase/phosphoribosyltransferase N-terminal domain"/>
    <property type="match status" value="1"/>
</dbReference>
<feature type="domain" description="Pyrimidine nucleoside phosphorylase C-terminal" evidence="7">
    <location>
        <begin position="345"/>
        <end position="419"/>
    </location>
</feature>
<dbReference type="SUPFAM" id="SSF54680">
    <property type="entry name" value="Pyrimidine nucleoside phosphorylase C-terminal domain"/>
    <property type="match status" value="1"/>
</dbReference>
<evidence type="ECO:0000313" key="8">
    <source>
        <dbReference type="EMBL" id="QEH36718.1"/>
    </source>
</evidence>
<dbReference type="InterPro" id="IPR000312">
    <property type="entry name" value="Glycosyl_Trfase_fam3"/>
</dbReference>
<dbReference type="InterPro" id="IPR036566">
    <property type="entry name" value="PYNP-like_C_sf"/>
</dbReference>
<keyword evidence="5 8" id="KW-0808">Transferase</keyword>
<keyword evidence="4 8" id="KW-0328">Glycosyltransferase</keyword>
<reference evidence="8 9" key="1">
    <citation type="submission" date="2019-08" db="EMBL/GenBank/DDBJ databases">
        <title>Deep-cultivation of Planctomycetes and their phenomic and genomic characterization uncovers novel biology.</title>
        <authorList>
            <person name="Wiegand S."/>
            <person name="Jogler M."/>
            <person name="Boedeker C."/>
            <person name="Pinto D."/>
            <person name="Vollmers J."/>
            <person name="Rivas-Marin E."/>
            <person name="Kohn T."/>
            <person name="Peeters S.H."/>
            <person name="Heuer A."/>
            <person name="Rast P."/>
            <person name="Oberbeckmann S."/>
            <person name="Bunk B."/>
            <person name="Jeske O."/>
            <person name="Meyerdierks A."/>
            <person name="Storesund J.E."/>
            <person name="Kallscheuer N."/>
            <person name="Luecker S."/>
            <person name="Lage O.M."/>
            <person name="Pohl T."/>
            <person name="Merkel B.J."/>
            <person name="Hornburger P."/>
            <person name="Mueller R.-W."/>
            <person name="Bruemmer F."/>
            <person name="Labrenz M."/>
            <person name="Spormann A.M."/>
            <person name="Op den Camp H."/>
            <person name="Overmann J."/>
            <person name="Amann R."/>
            <person name="Jetten M.S.M."/>
            <person name="Mascher T."/>
            <person name="Medema M.H."/>
            <person name="Devos D.P."/>
            <person name="Kaster A.-K."/>
            <person name="Ovreas L."/>
            <person name="Rohde M."/>
            <person name="Galperin M.Y."/>
            <person name="Jogler C."/>
        </authorList>
    </citation>
    <scope>NUCLEOTIDE SEQUENCE [LARGE SCALE GENOMIC DNA]</scope>
    <source>
        <strain evidence="8 9">OJF2</strain>
    </source>
</reference>
<evidence type="ECO:0000256" key="6">
    <source>
        <dbReference type="ARBA" id="ARBA00048550"/>
    </source>
</evidence>
<accession>A0A5B9W808</accession>
<proteinExistence type="inferred from homology"/>
<dbReference type="PROSITE" id="PS00647">
    <property type="entry name" value="THYMID_PHOSPHORYLASE"/>
    <property type="match status" value="1"/>
</dbReference>
<evidence type="ECO:0000256" key="5">
    <source>
        <dbReference type="ARBA" id="ARBA00022679"/>
    </source>
</evidence>
<gene>
    <name evidence="8" type="primary">pdp</name>
    <name evidence="8" type="ORF">OJF2_53030</name>
</gene>
<dbReference type="Gene3D" id="1.20.970.10">
    <property type="entry name" value="Transferase, Pyrimidine Nucleoside Phosphorylase, Chain C"/>
    <property type="match status" value="1"/>
</dbReference>
<dbReference type="Pfam" id="PF00591">
    <property type="entry name" value="Glycos_transf_3"/>
    <property type="match status" value="1"/>
</dbReference>
<dbReference type="PIRSF" id="PIRSF000478">
    <property type="entry name" value="TP_PyNP"/>
    <property type="match status" value="1"/>
</dbReference>
<evidence type="ECO:0000256" key="4">
    <source>
        <dbReference type="ARBA" id="ARBA00022676"/>
    </source>
</evidence>
<dbReference type="NCBIfam" id="TIGR02644">
    <property type="entry name" value="Y_phosphoryl"/>
    <property type="match status" value="1"/>
</dbReference>
<evidence type="ECO:0000313" key="9">
    <source>
        <dbReference type="Proteomes" id="UP000324233"/>
    </source>
</evidence>
<name>A0A5B9W808_9BACT</name>
<sequence length="435" mass="45620">MRAVDIIRAKRDGGVLSAEQIEWMVGGIARGDVADYQWSALLMAILLKGMSGAETAALTMAMMRSGSIVDLSMIPGLKVDKHSTGGVGDKTSLILAPIAAAAGIPVPMVSGRGLGHTGGTLDKLESIPGFRTDLDLDGYRRVLAECGLVMIGQTAEIAPADKYLYALRDATSTVESIPLLASSIMSKKLAEGIDGLVLDVKTGNGAFLARLEDSLALAEAMCDIGRTMGKRITALITRMDQPLGRAAGNAVEVIESVECLRGEGPDDLMGLSLELAAEMALLGGKAGTIEEARSLCRSVVESGRALDCFRRLVAAQGGDPSSLDDFTRLPTARRRVDVPSPAGGFVQRLAAWPIGHATMLLGAGRTRMEEGVDHAVGILLHKKEGDRVAAGEPLCTLLVNDETRLEEAIAVVGSAYRIGPGEVAPADVILERLAD</sequence>
<dbReference type="FunFam" id="3.40.1030.10:FF:000003">
    <property type="entry name" value="Pyrimidine-nucleoside phosphorylase"/>
    <property type="match status" value="1"/>
</dbReference>
<dbReference type="Pfam" id="PF07831">
    <property type="entry name" value="PYNP_C"/>
    <property type="match status" value="1"/>
</dbReference>
<dbReference type="PANTHER" id="PTHR10515">
    <property type="entry name" value="THYMIDINE PHOSPHORYLASE"/>
    <property type="match status" value="1"/>
</dbReference>
<dbReference type="GO" id="GO:0004645">
    <property type="term" value="F:1,4-alpha-oligoglucan phosphorylase activity"/>
    <property type="evidence" value="ECO:0007669"/>
    <property type="project" value="InterPro"/>
</dbReference>
<dbReference type="GO" id="GO:0005829">
    <property type="term" value="C:cytosol"/>
    <property type="evidence" value="ECO:0007669"/>
    <property type="project" value="TreeGrafter"/>
</dbReference>
<evidence type="ECO:0000256" key="3">
    <source>
        <dbReference type="ARBA" id="ARBA00011892"/>
    </source>
</evidence>
<dbReference type="RefSeq" id="WP_148596378.1">
    <property type="nucleotide sequence ID" value="NZ_CP042997.1"/>
</dbReference>
<dbReference type="Pfam" id="PF02885">
    <property type="entry name" value="Glycos_trans_3N"/>
    <property type="match status" value="1"/>
</dbReference>
<dbReference type="SMART" id="SM00941">
    <property type="entry name" value="PYNP_C"/>
    <property type="match status" value="1"/>
</dbReference>
<dbReference type="NCBIfam" id="NF004490">
    <property type="entry name" value="PRK05820.1"/>
    <property type="match status" value="1"/>
</dbReference>
<dbReference type="InterPro" id="IPR017872">
    <property type="entry name" value="Pyrmidine_PPase_CS"/>
</dbReference>
<dbReference type="GO" id="GO:0006213">
    <property type="term" value="P:pyrimidine nucleoside metabolic process"/>
    <property type="evidence" value="ECO:0007669"/>
    <property type="project" value="InterPro"/>
</dbReference>
<dbReference type="PANTHER" id="PTHR10515:SF0">
    <property type="entry name" value="THYMIDINE PHOSPHORYLASE"/>
    <property type="match status" value="1"/>
</dbReference>
<dbReference type="EMBL" id="CP042997">
    <property type="protein sequence ID" value="QEH36718.1"/>
    <property type="molecule type" value="Genomic_DNA"/>
</dbReference>
<protein>
    <recommendedName>
        <fullName evidence="3">thymidine phosphorylase</fullName>
        <ecNumber evidence="3">2.4.2.4</ecNumber>
    </recommendedName>
</protein>
<comment type="subunit">
    <text evidence="2">Homodimer.</text>
</comment>
<evidence type="ECO:0000256" key="2">
    <source>
        <dbReference type="ARBA" id="ARBA00011738"/>
    </source>
</evidence>
<dbReference type="Proteomes" id="UP000324233">
    <property type="component" value="Chromosome"/>
</dbReference>
<dbReference type="Gene3D" id="3.40.1030.10">
    <property type="entry name" value="Nucleoside phosphorylase/phosphoribosyltransferase catalytic domain"/>
    <property type="match status" value="1"/>
</dbReference>
<dbReference type="GO" id="GO:0006206">
    <property type="term" value="P:pyrimidine nucleobase metabolic process"/>
    <property type="evidence" value="ECO:0007669"/>
    <property type="project" value="InterPro"/>
</dbReference>
<dbReference type="InterPro" id="IPR013102">
    <property type="entry name" value="PYNP_C"/>
</dbReference>
<dbReference type="InterPro" id="IPR017459">
    <property type="entry name" value="Glycosyl_Trfase_fam3_N_dom"/>
</dbReference>
<organism evidence="8 9">
    <name type="scientific">Aquisphaera giovannonii</name>
    <dbReference type="NCBI Taxonomy" id="406548"/>
    <lineage>
        <taxon>Bacteria</taxon>
        <taxon>Pseudomonadati</taxon>
        <taxon>Planctomycetota</taxon>
        <taxon>Planctomycetia</taxon>
        <taxon>Isosphaerales</taxon>
        <taxon>Isosphaeraceae</taxon>
        <taxon>Aquisphaera</taxon>
    </lineage>
</organism>
<comment type="similarity">
    <text evidence="1">Belongs to the thymidine/pyrimidine-nucleoside phosphorylase family.</text>
</comment>
<dbReference type="OrthoDB" id="9763887at2"/>
<dbReference type="KEGG" id="agv:OJF2_53030"/>